<sequence>MTAIPRLMLLCVALLSLPGCATLAMNAALRAAHPQPAWNGEVAVATEPPGGRCTVARGDRVMAEVPAAPASVRLARSYAELEVRCVAEGFLETAEVLRPRDDPAVFRMAPNGVIGATATVISLASARTMRYPSEVTVAMVPASFPSEAAREQFFATRRAAVMAARATEIGLAEERCRAERDTTCDPSLLVAQRQQAEDLARLDALRGATQVGVATAAPADALPDPLAAAPARPRTLRVADAAP</sequence>
<keyword evidence="2" id="KW-0732">Signal</keyword>
<feature type="region of interest" description="Disordered" evidence="1">
    <location>
        <begin position="220"/>
        <end position="243"/>
    </location>
</feature>
<evidence type="ECO:0000313" key="3">
    <source>
        <dbReference type="EMBL" id="BDG70761.1"/>
    </source>
</evidence>
<feature type="chain" id="PRO_5046103832" description="Lipoprotein" evidence="2">
    <location>
        <begin position="22"/>
        <end position="243"/>
    </location>
</feature>
<evidence type="ECO:0000256" key="1">
    <source>
        <dbReference type="SAM" id="MobiDB-lite"/>
    </source>
</evidence>
<protein>
    <recommendedName>
        <fullName evidence="5">Lipoprotein</fullName>
    </recommendedName>
</protein>
<name>A0ABM7XZ57_9PROT</name>
<reference evidence="3 4" key="1">
    <citation type="journal article" date="2016" name="Microbes Environ.">
        <title>Phylogenetically diverse aerobic anoxygenic phototrophic bacteria isolated from epilithic biofilms in Tama river, Japan.</title>
        <authorList>
            <person name="Hirose S."/>
            <person name="Matsuura K."/>
            <person name="Haruta S."/>
        </authorList>
    </citation>
    <scope>NUCLEOTIDE SEQUENCE [LARGE SCALE GENOMIC DNA]</scope>
    <source>
        <strain evidence="3 4">S08</strain>
    </source>
</reference>
<organism evidence="3 4">
    <name type="scientific">Roseomonas fluvialis</name>
    <dbReference type="NCBI Taxonomy" id="1750527"/>
    <lineage>
        <taxon>Bacteria</taxon>
        <taxon>Pseudomonadati</taxon>
        <taxon>Pseudomonadota</taxon>
        <taxon>Alphaproteobacteria</taxon>
        <taxon>Acetobacterales</taxon>
        <taxon>Roseomonadaceae</taxon>
        <taxon>Roseomonas</taxon>
    </lineage>
</organism>
<dbReference type="Proteomes" id="UP000831327">
    <property type="component" value="Chromosome"/>
</dbReference>
<evidence type="ECO:0008006" key="5">
    <source>
        <dbReference type="Google" id="ProtNLM"/>
    </source>
</evidence>
<gene>
    <name evidence="3" type="ORF">Rmf_06900</name>
</gene>
<dbReference type="RefSeq" id="WP_244458074.1">
    <property type="nucleotide sequence ID" value="NZ_AP025637.1"/>
</dbReference>
<accession>A0ABM7XZ57</accession>
<proteinExistence type="predicted"/>
<evidence type="ECO:0000256" key="2">
    <source>
        <dbReference type="SAM" id="SignalP"/>
    </source>
</evidence>
<feature type="signal peptide" evidence="2">
    <location>
        <begin position="1"/>
        <end position="21"/>
    </location>
</feature>
<dbReference type="EMBL" id="AP025637">
    <property type="protein sequence ID" value="BDG70761.1"/>
    <property type="molecule type" value="Genomic_DNA"/>
</dbReference>
<keyword evidence="4" id="KW-1185">Reference proteome</keyword>
<evidence type="ECO:0000313" key="4">
    <source>
        <dbReference type="Proteomes" id="UP000831327"/>
    </source>
</evidence>